<keyword evidence="2" id="KW-0238">DNA-binding</keyword>
<dbReference type="InterPro" id="IPR036390">
    <property type="entry name" value="WH_DNA-bd_sf"/>
</dbReference>
<feature type="domain" description="HTH iclR-type" evidence="4">
    <location>
        <begin position="13"/>
        <end position="73"/>
    </location>
</feature>
<proteinExistence type="predicted"/>
<keyword evidence="3" id="KW-0804">Transcription</keyword>
<evidence type="ECO:0000313" key="6">
    <source>
        <dbReference type="EMBL" id="AUG55345.1"/>
    </source>
</evidence>
<evidence type="ECO:0000256" key="3">
    <source>
        <dbReference type="ARBA" id="ARBA00023163"/>
    </source>
</evidence>
<dbReference type="Pfam" id="PF09339">
    <property type="entry name" value="HTH_IclR"/>
    <property type="match status" value="1"/>
</dbReference>
<evidence type="ECO:0000256" key="1">
    <source>
        <dbReference type="ARBA" id="ARBA00023015"/>
    </source>
</evidence>
<geneLocation type="plasmid" evidence="8">
    <name>pcsc3h3</name>
</geneLocation>
<evidence type="ECO:0000313" key="7">
    <source>
        <dbReference type="EMBL" id="PKR49038.1"/>
    </source>
</evidence>
<dbReference type="Proteomes" id="UP000233458">
    <property type="component" value="Plasmid pCSC3H3"/>
</dbReference>
<dbReference type="PROSITE" id="PS51078">
    <property type="entry name" value="ICLR_ED"/>
    <property type="match status" value="1"/>
</dbReference>
<evidence type="ECO:0000259" key="5">
    <source>
        <dbReference type="PROSITE" id="PS51078"/>
    </source>
</evidence>
<evidence type="ECO:0000313" key="8">
    <source>
        <dbReference type="Proteomes" id="UP000233458"/>
    </source>
</evidence>
<dbReference type="EMBL" id="NWTK01000020">
    <property type="protein sequence ID" value="PKR49038.1"/>
    <property type="molecule type" value="Genomic_DNA"/>
</dbReference>
<keyword evidence="6" id="KW-0614">Plasmid</keyword>
<gene>
    <name evidence="7" type="ORF">COO20_23025</name>
    <name evidence="6" type="ORF">CSC3H3_20935</name>
</gene>
<dbReference type="Gene3D" id="1.10.10.10">
    <property type="entry name" value="Winged helix-like DNA-binding domain superfamily/Winged helix DNA-binding domain"/>
    <property type="match status" value="1"/>
</dbReference>
<feature type="domain" description="IclR-ED" evidence="5">
    <location>
        <begin position="74"/>
        <end position="255"/>
    </location>
</feature>
<dbReference type="SMART" id="SM00346">
    <property type="entry name" value="HTH_ICLR"/>
    <property type="match status" value="1"/>
</dbReference>
<reference evidence="6 8" key="2">
    <citation type="submission" date="2017-10" db="EMBL/GenBank/DDBJ databases">
        <title>Biodiversity and function of Thalassospira species in the particle-attached aromatic-hydrocarbon-degrading consortia from the surface seawater of the China South Sea.</title>
        <authorList>
            <person name="Dong C."/>
            <person name="Liu R."/>
            <person name="Shao Z."/>
        </authorList>
    </citation>
    <scope>NUCLEOTIDE SEQUENCE [LARGE SCALE GENOMIC DNA]</scope>
    <source>
        <strain evidence="6 8">CSC3H3</strain>
        <plasmid evidence="6">pCSC3H3</plasmid>
        <plasmid evidence="8">pcsc3h3</plasmid>
    </source>
</reference>
<dbReference type="EMBL" id="CP024200">
    <property type="protein sequence ID" value="AUG55345.1"/>
    <property type="molecule type" value="Genomic_DNA"/>
</dbReference>
<dbReference type="SUPFAM" id="SSF46785">
    <property type="entry name" value="Winged helix' DNA-binding domain"/>
    <property type="match status" value="1"/>
</dbReference>
<name>A0A2N3KEQ7_9PROT</name>
<sequence>MLLESVSDKKQIIQSVDTALSVLLEVSREPGQTLSSLARNLGETKQKTLRMLRTMEHRKFIQRAEDGGYNLGNAILVLGTSASTQVDLVKLASPVLETLGQKMNETIQMRIRDNTEALCIAKFEPSRDLRVHAVVGRRRPLHAGSSKILLAFLSDSLIARVLPKTLDRMTNNTITSHNDLMRELMTIRKQGFCISHGEVSDQLVSVSVPVFAVDGSVIAAINVAAPAFRTQKSDLDRFVSLLTEAARGISRGLGWVGK</sequence>
<organism evidence="7 9">
    <name type="scientific">Thalassospira marina</name>
    <dbReference type="NCBI Taxonomy" id="2048283"/>
    <lineage>
        <taxon>Bacteria</taxon>
        <taxon>Pseudomonadati</taxon>
        <taxon>Pseudomonadota</taxon>
        <taxon>Alphaproteobacteria</taxon>
        <taxon>Rhodospirillales</taxon>
        <taxon>Thalassospiraceae</taxon>
        <taxon>Thalassospira</taxon>
    </lineage>
</organism>
<keyword evidence="8" id="KW-1185">Reference proteome</keyword>
<keyword evidence="1" id="KW-0805">Transcription regulation</keyword>
<dbReference type="GO" id="GO:0003677">
    <property type="term" value="F:DNA binding"/>
    <property type="evidence" value="ECO:0007669"/>
    <property type="project" value="UniProtKB-KW"/>
</dbReference>
<evidence type="ECO:0000256" key="2">
    <source>
        <dbReference type="ARBA" id="ARBA00023125"/>
    </source>
</evidence>
<dbReference type="InterPro" id="IPR005471">
    <property type="entry name" value="Tscrpt_reg_IclR_N"/>
</dbReference>
<dbReference type="GO" id="GO:0045892">
    <property type="term" value="P:negative regulation of DNA-templated transcription"/>
    <property type="evidence" value="ECO:0007669"/>
    <property type="project" value="TreeGrafter"/>
</dbReference>
<dbReference type="InterPro" id="IPR036388">
    <property type="entry name" value="WH-like_DNA-bd_sf"/>
</dbReference>
<protein>
    <submittedName>
        <fullName evidence="7">IclR family transcriptional regulator</fullName>
    </submittedName>
</protein>
<dbReference type="GO" id="GO:0003700">
    <property type="term" value="F:DNA-binding transcription factor activity"/>
    <property type="evidence" value="ECO:0007669"/>
    <property type="project" value="TreeGrafter"/>
</dbReference>
<dbReference type="OrthoDB" id="9807558at2"/>
<evidence type="ECO:0000259" key="4">
    <source>
        <dbReference type="PROSITE" id="PS51077"/>
    </source>
</evidence>
<geneLocation type="plasmid" evidence="6">
    <name>pCSC3H3</name>
</geneLocation>
<accession>A0A2N3KEQ7</accession>
<dbReference type="PROSITE" id="PS51077">
    <property type="entry name" value="HTH_ICLR"/>
    <property type="match status" value="1"/>
</dbReference>
<dbReference type="PANTHER" id="PTHR30136:SF24">
    <property type="entry name" value="HTH-TYPE TRANSCRIPTIONAL REPRESSOR ALLR"/>
    <property type="match status" value="1"/>
</dbReference>
<dbReference type="InterPro" id="IPR029016">
    <property type="entry name" value="GAF-like_dom_sf"/>
</dbReference>
<dbReference type="SUPFAM" id="SSF55781">
    <property type="entry name" value="GAF domain-like"/>
    <property type="match status" value="1"/>
</dbReference>
<evidence type="ECO:0000313" key="9">
    <source>
        <dbReference type="Proteomes" id="UP000233597"/>
    </source>
</evidence>
<dbReference type="Proteomes" id="UP000233597">
    <property type="component" value="Unassembled WGS sequence"/>
</dbReference>
<dbReference type="Gene3D" id="3.30.450.40">
    <property type="match status" value="1"/>
</dbReference>
<dbReference type="InterPro" id="IPR050707">
    <property type="entry name" value="HTH_MetabolicPath_Reg"/>
</dbReference>
<dbReference type="Pfam" id="PF01614">
    <property type="entry name" value="IclR_C"/>
    <property type="match status" value="1"/>
</dbReference>
<dbReference type="PANTHER" id="PTHR30136">
    <property type="entry name" value="HELIX-TURN-HELIX TRANSCRIPTIONAL REGULATOR, ICLR FAMILY"/>
    <property type="match status" value="1"/>
</dbReference>
<dbReference type="InterPro" id="IPR014757">
    <property type="entry name" value="Tscrpt_reg_IclR_C"/>
</dbReference>
<dbReference type="AlphaFoldDB" id="A0A2N3KEQ7"/>
<dbReference type="KEGG" id="thac:CSC3H3_20935"/>
<reference evidence="7 9" key="1">
    <citation type="submission" date="2017-09" db="EMBL/GenBank/DDBJ databases">
        <title>Biodiversity and function of Thalassospira species in the particle-attached aromatic-hydrocarbon-degrading consortia from the surface seawater of the South China Sea.</title>
        <authorList>
            <person name="Dong C."/>
            <person name="Liu R."/>
            <person name="Shao Z."/>
        </authorList>
    </citation>
    <scope>NUCLEOTIDE SEQUENCE [LARGE SCALE GENOMIC DNA]</scope>
    <source>
        <strain evidence="7 9">CSC1P2</strain>
    </source>
</reference>